<accession>A0AA43QSN8</accession>
<organism evidence="9 10">
    <name type="scientific">Ramalina farinacea</name>
    <dbReference type="NCBI Taxonomy" id="258253"/>
    <lineage>
        <taxon>Eukaryota</taxon>
        <taxon>Fungi</taxon>
        <taxon>Dikarya</taxon>
        <taxon>Ascomycota</taxon>
        <taxon>Pezizomycotina</taxon>
        <taxon>Lecanoromycetes</taxon>
        <taxon>OSLEUM clade</taxon>
        <taxon>Lecanoromycetidae</taxon>
        <taxon>Lecanorales</taxon>
        <taxon>Lecanorineae</taxon>
        <taxon>Ramalinaceae</taxon>
        <taxon>Ramalina</taxon>
    </lineage>
</organism>
<name>A0AA43QSN8_9LECA</name>
<keyword evidence="2 7" id="KW-0812">Transmembrane</keyword>
<dbReference type="InterPro" id="IPR049326">
    <property type="entry name" value="Rhodopsin_dom_fungi"/>
</dbReference>
<evidence type="ECO:0000313" key="10">
    <source>
        <dbReference type="Proteomes" id="UP001161017"/>
    </source>
</evidence>
<feature type="region of interest" description="Disordered" evidence="6">
    <location>
        <begin position="71"/>
        <end position="103"/>
    </location>
</feature>
<evidence type="ECO:0000256" key="7">
    <source>
        <dbReference type="SAM" id="Phobius"/>
    </source>
</evidence>
<comment type="subcellular location">
    <subcellularLocation>
        <location evidence="1">Membrane</location>
        <topology evidence="1">Multi-pass membrane protein</topology>
    </subcellularLocation>
</comment>
<evidence type="ECO:0000256" key="2">
    <source>
        <dbReference type="ARBA" id="ARBA00022692"/>
    </source>
</evidence>
<dbReference type="Proteomes" id="UP001161017">
    <property type="component" value="Unassembled WGS sequence"/>
</dbReference>
<feature type="domain" description="Rhodopsin" evidence="8">
    <location>
        <begin position="135"/>
        <end position="219"/>
    </location>
</feature>
<proteinExistence type="inferred from homology"/>
<evidence type="ECO:0000256" key="1">
    <source>
        <dbReference type="ARBA" id="ARBA00004141"/>
    </source>
</evidence>
<dbReference type="PANTHER" id="PTHR33048:SF55">
    <property type="entry name" value="INTEGRAL MEMBRANE PROTEIN"/>
    <property type="match status" value="1"/>
</dbReference>
<feature type="region of interest" description="Disordered" evidence="6">
    <location>
        <begin position="1"/>
        <end position="57"/>
    </location>
</feature>
<dbReference type="AlphaFoldDB" id="A0AA43QSN8"/>
<feature type="compositionally biased region" description="Polar residues" evidence="6">
    <location>
        <begin position="311"/>
        <end position="320"/>
    </location>
</feature>
<protein>
    <recommendedName>
        <fullName evidence="8">Rhodopsin domain-containing protein</fullName>
    </recommendedName>
</protein>
<evidence type="ECO:0000313" key="9">
    <source>
        <dbReference type="EMBL" id="MDI1491482.1"/>
    </source>
</evidence>
<evidence type="ECO:0000256" key="5">
    <source>
        <dbReference type="ARBA" id="ARBA00038359"/>
    </source>
</evidence>
<feature type="compositionally biased region" description="Pro residues" evidence="6">
    <location>
        <begin position="79"/>
        <end position="92"/>
    </location>
</feature>
<evidence type="ECO:0000256" key="6">
    <source>
        <dbReference type="SAM" id="MobiDB-lite"/>
    </source>
</evidence>
<feature type="compositionally biased region" description="Low complexity" evidence="6">
    <location>
        <begin position="283"/>
        <end position="292"/>
    </location>
</feature>
<evidence type="ECO:0000259" key="8">
    <source>
        <dbReference type="Pfam" id="PF20684"/>
    </source>
</evidence>
<feature type="compositionally biased region" description="Pro residues" evidence="6">
    <location>
        <begin position="28"/>
        <end position="41"/>
    </location>
</feature>
<dbReference type="PANTHER" id="PTHR33048">
    <property type="entry name" value="PTH11-LIKE INTEGRAL MEMBRANE PROTEIN (AFU_ORTHOLOGUE AFUA_5G11245)"/>
    <property type="match status" value="1"/>
</dbReference>
<evidence type="ECO:0000256" key="3">
    <source>
        <dbReference type="ARBA" id="ARBA00022989"/>
    </source>
</evidence>
<sequence>MGLLRRLAQNGPPAGFNIPSGATGPPAGFTPPPGMTGPPPQFVATQTSNTHGAGIPASILSGLPSGVTIPAGATGPPAGITPPPGMTGPPPGVVAGGGTRGPAEPPVLMDGHDLSVIIGVTTMFVVLCLAVVAGRLLSRRMVKQKLGLDDWTAVAALLSLLGLAVEQYLLAVNGGGSGIPSIARFHVLGKLELSSQLTYNFVTNLAKLSILFLYKRVFNLRLIGVAVSIARAASLASPSVFSKGIIQFAVWSTAEPTVALICACLPVMRPLFISITKVISSNGSWRTSSWGWSRGGKHPNKSSGGGSASSKTLTHNSVTSGGRAYGREKAGAGAAGKGFLLRADSSFGSSHPYVKVESTIESNEMELLSPLSPPPPSYPARASVNAGADGKAARASTGHSHHASNCANAARDKGLQMEDLPPREANILRGGDDIGWGRAKSLEGEWRSPHFCERCQEEARTRWE</sequence>
<feature type="transmembrane region" description="Helical" evidence="7">
    <location>
        <begin position="114"/>
        <end position="138"/>
    </location>
</feature>
<comment type="similarity">
    <text evidence="5">Belongs to the SAT4 family.</text>
</comment>
<dbReference type="InterPro" id="IPR052337">
    <property type="entry name" value="SAT4-like"/>
</dbReference>
<keyword evidence="10" id="KW-1185">Reference proteome</keyword>
<keyword evidence="4 7" id="KW-0472">Membrane</keyword>
<dbReference type="GO" id="GO:0016020">
    <property type="term" value="C:membrane"/>
    <property type="evidence" value="ECO:0007669"/>
    <property type="project" value="UniProtKB-SubCell"/>
</dbReference>
<keyword evidence="3 7" id="KW-1133">Transmembrane helix</keyword>
<feature type="region of interest" description="Disordered" evidence="6">
    <location>
        <begin position="283"/>
        <end position="325"/>
    </location>
</feature>
<comment type="caution">
    <text evidence="9">The sequence shown here is derived from an EMBL/GenBank/DDBJ whole genome shotgun (WGS) entry which is preliminary data.</text>
</comment>
<feature type="transmembrane region" description="Helical" evidence="7">
    <location>
        <begin position="150"/>
        <end position="170"/>
    </location>
</feature>
<gene>
    <name evidence="9" type="ORF">OHK93_002691</name>
</gene>
<evidence type="ECO:0000256" key="4">
    <source>
        <dbReference type="ARBA" id="ARBA00023136"/>
    </source>
</evidence>
<reference evidence="9" key="1">
    <citation type="journal article" date="2023" name="Genome Biol. Evol.">
        <title>First Whole Genome Sequence and Flow Cytometry Genome Size Data for the Lichen-Forming Fungus Ramalina farinacea (Ascomycota).</title>
        <authorList>
            <person name="Llewellyn T."/>
            <person name="Mian S."/>
            <person name="Hill R."/>
            <person name="Leitch I.J."/>
            <person name="Gaya E."/>
        </authorList>
    </citation>
    <scope>NUCLEOTIDE SEQUENCE</scope>
    <source>
        <strain evidence="9">LIQ254RAFAR</strain>
    </source>
</reference>
<dbReference type="EMBL" id="JAPUFD010000014">
    <property type="protein sequence ID" value="MDI1491482.1"/>
    <property type="molecule type" value="Genomic_DNA"/>
</dbReference>
<dbReference type="Pfam" id="PF20684">
    <property type="entry name" value="Fung_rhodopsin"/>
    <property type="match status" value="1"/>
</dbReference>